<keyword evidence="3" id="KW-0408">Iron</keyword>
<dbReference type="Gene3D" id="3.40.50.920">
    <property type="match status" value="1"/>
</dbReference>
<dbReference type="EMBL" id="JSZA02000175">
    <property type="protein sequence ID" value="TGO02254.1"/>
    <property type="molecule type" value="Genomic_DNA"/>
</dbReference>
<dbReference type="PROSITE" id="PS51379">
    <property type="entry name" value="4FE4S_FER_2"/>
    <property type="match status" value="2"/>
</dbReference>
<dbReference type="Pfam" id="PF01855">
    <property type="entry name" value="POR_N"/>
    <property type="match status" value="1"/>
</dbReference>
<keyword evidence="1" id="KW-0479">Metal-binding</keyword>
<dbReference type="GO" id="GO:0046872">
    <property type="term" value="F:metal ion binding"/>
    <property type="evidence" value="ECO:0007669"/>
    <property type="project" value="UniProtKB-KW"/>
</dbReference>
<dbReference type="GO" id="GO:0016491">
    <property type="term" value="F:oxidoreductase activity"/>
    <property type="evidence" value="ECO:0007669"/>
    <property type="project" value="UniProtKB-KW"/>
</dbReference>
<feature type="domain" description="4Fe-4S ferredoxin-type" evidence="6">
    <location>
        <begin position="748"/>
        <end position="777"/>
    </location>
</feature>
<evidence type="ECO:0000256" key="1">
    <source>
        <dbReference type="ARBA" id="ARBA00022723"/>
    </source>
</evidence>
<dbReference type="InterPro" id="IPR033412">
    <property type="entry name" value="PFOR_II"/>
</dbReference>
<feature type="domain" description="4Fe-4S ferredoxin-type" evidence="6">
    <location>
        <begin position="614"/>
        <end position="644"/>
    </location>
</feature>
<dbReference type="Gene3D" id="3.40.50.970">
    <property type="match status" value="2"/>
</dbReference>
<dbReference type="SUPFAM" id="SSF54862">
    <property type="entry name" value="4Fe-4S ferredoxins"/>
    <property type="match status" value="1"/>
</dbReference>
<keyword evidence="5" id="KW-0175">Coiled coil</keyword>
<comment type="caution">
    <text evidence="7">The sequence shown here is derived from an EMBL/GenBank/DDBJ whole genome shotgun (WGS) entry which is preliminary data.</text>
</comment>
<reference evidence="7 8" key="1">
    <citation type="journal article" date="2016" name="Front. Microbiol.">
        <title>Single-Cell (Meta-)Genomics of a Dimorphic Candidatus Thiomargarita nelsonii Reveals Genomic Plasticity.</title>
        <authorList>
            <person name="Flood B.E."/>
            <person name="Fliss P."/>
            <person name="Jones D.S."/>
            <person name="Dick G.J."/>
            <person name="Jain S."/>
            <person name="Kaster A.K."/>
            <person name="Winkel M."/>
            <person name="Mussmann M."/>
            <person name="Bailey J."/>
        </authorList>
    </citation>
    <scope>NUCLEOTIDE SEQUENCE [LARGE SCALE GENOMIC DNA]</scope>
    <source>
        <strain evidence="7">Hydrate Ridge</strain>
    </source>
</reference>
<keyword evidence="4" id="KW-0411">Iron-sulfur</keyword>
<evidence type="ECO:0000313" key="7">
    <source>
        <dbReference type="EMBL" id="TGO02254.1"/>
    </source>
</evidence>
<dbReference type="Gene3D" id="3.30.70.20">
    <property type="match status" value="1"/>
</dbReference>
<dbReference type="PANTHER" id="PTHR32154:SF0">
    <property type="entry name" value="PYRUVATE-FLAVODOXIN OXIDOREDUCTASE-RELATED"/>
    <property type="match status" value="1"/>
</dbReference>
<dbReference type="PROSITE" id="PS00198">
    <property type="entry name" value="4FE4S_FER_1"/>
    <property type="match status" value="2"/>
</dbReference>
<dbReference type="SUPFAM" id="SSF52518">
    <property type="entry name" value="Thiamin diphosphate-binding fold (THDP-binding)"/>
    <property type="match status" value="2"/>
</dbReference>
<evidence type="ECO:0000256" key="4">
    <source>
        <dbReference type="ARBA" id="ARBA00023014"/>
    </source>
</evidence>
<dbReference type="InterPro" id="IPR002880">
    <property type="entry name" value="Pyrv_Fd/Flavodoxin_OxRdtase_N"/>
</dbReference>
<dbReference type="GO" id="GO:0051536">
    <property type="term" value="F:iron-sulfur cluster binding"/>
    <property type="evidence" value="ECO:0007669"/>
    <property type="project" value="UniProtKB-KW"/>
</dbReference>
<dbReference type="InterPro" id="IPR009014">
    <property type="entry name" value="Transketo_C/PFOR_II"/>
</dbReference>
<dbReference type="InterPro" id="IPR017896">
    <property type="entry name" value="4Fe4S_Fe-S-bd"/>
</dbReference>
<dbReference type="Gene3D" id="3.40.920.10">
    <property type="entry name" value="Pyruvate-ferredoxin oxidoreductase, PFOR, domain III"/>
    <property type="match status" value="1"/>
</dbReference>
<dbReference type="GO" id="GO:0006979">
    <property type="term" value="P:response to oxidative stress"/>
    <property type="evidence" value="ECO:0007669"/>
    <property type="project" value="TreeGrafter"/>
</dbReference>
<dbReference type="InterPro" id="IPR017900">
    <property type="entry name" value="4Fe4S_Fe_S_CS"/>
</dbReference>
<proteinExistence type="predicted"/>
<dbReference type="Proteomes" id="UP000030428">
    <property type="component" value="Unassembled WGS sequence"/>
</dbReference>
<name>A0A4E0RP03_9GAMM</name>
<dbReference type="InterPro" id="IPR029061">
    <property type="entry name" value="THDP-binding"/>
</dbReference>
<dbReference type="PANTHER" id="PTHR32154">
    <property type="entry name" value="PYRUVATE-FLAVODOXIN OXIDOREDUCTASE-RELATED"/>
    <property type="match status" value="1"/>
</dbReference>
<evidence type="ECO:0000256" key="2">
    <source>
        <dbReference type="ARBA" id="ARBA00023002"/>
    </source>
</evidence>
<dbReference type="SUPFAM" id="SSF52922">
    <property type="entry name" value="TK C-terminal domain-like"/>
    <property type="match status" value="1"/>
</dbReference>
<feature type="coiled-coil region" evidence="5">
    <location>
        <begin position="1304"/>
        <end position="1342"/>
    </location>
</feature>
<dbReference type="InterPro" id="IPR050722">
    <property type="entry name" value="Pyruvate:ferred/Flavod_OxRd"/>
</dbReference>
<evidence type="ECO:0000256" key="3">
    <source>
        <dbReference type="ARBA" id="ARBA00023004"/>
    </source>
</evidence>
<protein>
    <recommendedName>
        <fullName evidence="6">4Fe-4S ferredoxin-type domain-containing protein</fullName>
    </recommendedName>
</protein>
<keyword evidence="8" id="KW-1185">Reference proteome</keyword>
<sequence>MSADSGFFVLHANTVQEAVDLSLVARRVAELSLIPGIVAMDGEQTALAAQEVHLPPPELVQQFLGQADEQIAAPTPAQKLLFGETRRRVPRWHDPDRPVMHGALQGPESWSLGAVAKHPYFTHHLGAILEESLALLSSQTGRPLGQVSNYQTDNAQIVLVAQGAAVETLEAVAAYLRQKRKLKVGVLGIHCFRPFPGAEIAKHLKNKRIVAVLERTDTPLAVDPPLMRQVRAALGRALENGRLKAEIHPGYPLIKDKQLPRFRSVVYGTGGQPLRATDLIALCENLEEKGRGRIFLGLEFDRASSIYPKRQVLLDNLRRAYPNISGLGLRSQQASPDLRPAGALTVAIHNLSDQTGKGLNVEAAVFLHRLSGGWIRSRPGLFREPWVSGWVDRFTYAPTALRDPGDDLPIDLAVLTAPQRLTQPLAGLRQGGILLAVSTLDDDTFWQSLSPALREDIQSKQAILYRIPAAPNSQTMTLGALFGTLLEAGLLDLKVRRVLNGYEDSLHNLPETERVAQLSHFKAGLEAVKRLDYQNMPAPQSNLPAIWNDEAPMAVRHLGHSGDAYDSLPRFWDQVGVLYRNGETAEMTPDPYMATGIIPPLTSTFRDLSGAREMLPAFDPNTCTGCGQCWTRCPDSAIGSVVIKPSALIESGIRLTSGDSLRMAASKLAARLHRLGRDPEISYNSAGEFIQDAFAALKDKLPLSGERKVAVTEALESVIQKIGELPIARTDTFFYDQERYQHETGEFLSLVINPDACKACGLCISACEPGALSAVPQTIPRVEQTRSLWRLWEQLPDTPGKSIERASELVGPMPAILLSRYCQLALAGGDNAEAGSGEKAAVRLALAVTEFQRQPLINGFIEDIAKVRDKLMESIRDSLSNALPTDDLDQLDKGLDAIKHGSQTPLSALTEQVEGAEGLIDAARLRRLVKTTKALGELHWQLSEGGHGLGRSRLSLAIAPGTLSGWAGSWPDNPFQVPVAVDMIGDTAQLAGGLLEGQLRQATEGIALLRQARLELDKPEEAARAAQVSESLNWHDLSLEEQGLCPPLLLLGNDEVLSGKGFSGITRLLGGKLPLKMMVLADLDMNLGTANVAGTPMAAAGEAQIDFALLALSQRNAYIVQTSLADTTHFLDSLKAAFKFAGPALIYVHAPSPERHGFASDQGFMQAKLAVKARAFPLFRYNPTDKGVFGSRISLEGNPEPEETWSDEAFTPADWAVQEQRFAPYFSPLNSESPTQLPVAEYLKLDAKGRRGKTPFVTRVAGEETVRLRVEPALLAACEERLQAWRTLQELAGLVTPFTADVEAKIKEDVAEAHQAELGALKKEYETRLANQRAEMEAEMAARVKGQLMALAGYDRNS</sequence>
<evidence type="ECO:0000313" key="8">
    <source>
        <dbReference type="Proteomes" id="UP000030428"/>
    </source>
</evidence>
<keyword evidence="2" id="KW-0560">Oxidoreductase</keyword>
<dbReference type="InterPro" id="IPR002869">
    <property type="entry name" value="Pyrv_flavodox_OxRed_cen"/>
</dbReference>
<evidence type="ECO:0000256" key="5">
    <source>
        <dbReference type="SAM" id="Coils"/>
    </source>
</evidence>
<organism evidence="7 8">
    <name type="scientific">Candidatus Thiomargarita nelsonii</name>
    <dbReference type="NCBI Taxonomy" id="1003181"/>
    <lineage>
        <taxon>Bacteria</taxon>
        <taxon>Pseudomonadati</taxon>
        <taxon>Pseudomonadota</taxon>
        <taxon>Gammaproteobacteria</taxon>
        <taxon>Thiotrichales</taxon>
        <taxon>Thiotrichaceae</taxon>
        <taxon>Thiomargarita</taxon>
    </lineage>
</organism>
<evidence type="ECO:0000259" key="6">
    <source>
        <dbReference type="PROSITE" id="PS51379"/>
    </source>
</evidence>
<dbReference type="Pfam" id="PF00037">
    <property type="entry name" value="Fer4"/>
    <property type="match status" value="2"/>
</dbReference>
<accession>A0A4E0RP03</accession>
<gene>
    <name evidence="7" type="ORF">PN36_27855</name>
</gene>
<dbReference type="Pfam" id="PF17147">
    <property type="entry name" value="PFOR_II"/>
    <property type="match status" value="1"/>
</dbReference>